<evidence type="ECO:0000313" key="2">
    <source>
        <dbReference type="Proteomes" id="UP001165080"/>
    </source>
</evidence>
<comment type="caution">
    <text evidence="1">The sequence shown here is derived from an EMBL/GenBank/DDBJ whole genome shotgun (WGS) entry which is preliminary data.</text>
</comment>
<keyword evidence="2" id="KW-1185">Reference proteome</keyword>
<name>A0A9W6BT59_9CHLO</name>
<reference evidence="1 2" key="1">
    <citation type="journal article" date="2023" name="Commun. Biol.">
        <title>Reorganization of the ancestral sex-determining regions during the evolution of trioecy in Pleodorina starrii.</title>
        <authorList>
            <person name="Takahashi K."/>
            <person name="Suzuki S."/>
            <person name="Kawai-Toyooka H."/>
            <person name="Yamamoto K."/>
            <person name="Hamaji T."/>
            <person name="Ootsuki R."/>
            <person name="Yamaguchi H."/>
            <person name="Kawachi M."/>
            <person name="Higashiyama T."/>
            <person name="Nozaki H."/>
        </authorList>
    </citation>
    <scope>NUCLEOTIDE SEQUENCE [LARGE SCALE GENOMIC DNA]</scope>
    <source>
        <strain evidence="1 2">NIES-4479</strain>
    </source>
</reference>
<gene>
    <name evidence="1" type="primary">PLEST010868</name>
    <name evidence="1" type="ORF">PLESTB_001223000</name>
</gene>
<organism evidence="1 2">
    <name type="scientific">Pleodorina starrii</name>
    <dbReference type="NCBI Taxonomy" id="330485"/>
    <lineage>
        <taxon>Eukaryota</taxon>
        <taxon>Viridiplantae</taxon>
        <taxon>Chlorophyta</taxon>
        <taxon>core chlorophytes</taxon>
        <taxon>Chlorophyceae</taxon>
        <taxon>CS clade</taxon>
        <taxon>Chlamydomonadales</taxon>
        <taxon>Volvocaceae</taxon>
        <taxon>Pleodorina</taxon>
    </lineage>
</organism>
<dbReference type="EMBL" id="BRXU01000018">
    <property type="protein sequence ID" value="GLC57425.1"/>
    <property type="molecule type" value="Genomic_DNA"/>
</dbReference>
<dbReference type="OrthoDB" id="550179at2759"/>
<evidence type="ECO:0000313" key="1">
    <source>
        <dbReference type="EMBL" id="GLC57425.1"/>
    </source>
</evidence>
<protein>
    <submittedName>
        <fullName evidence="1">Uncharacterized protein</fullName>
    </submittedName>
</protein>
<sequence length="518" mass="54379">MALKSPNVKQLGLRELQKFGGRAFSKCNSYYLRVHVIHASTVSWRVTYLHRTPQPVRCPAPSAAAAPISHATNFHLVLHAVYKNPPDAKLEQLELLEELTLQRLDDLNVDSLITVMFAFARSRYQPHPAIQARMAAATEADMASFSPLQLEHAAWSLAAVRYRPTQGWLDGFARALQVNWDAFRPSQLAVTLVQAAACGLTRLPAPTLLDQMPALLRRLSGGSPPTDAPGTLAKLVWSAGHFEPAVAGAATAAAVSPPPLPSPSAAVDVPEAAAADPALEAWRSGGRAPVPLPAPVLPERELLGWWEGEGVVEAEEPGDLVLLLHGLARLGLRPGRQLTRRLLAAAMGSPGALAQLRPPQLALLAWSALKLAPEEPLRREWLDGLVAALWCHIRQHHPSAPQGQGIKAAAAMRGSCGGAGGVVESPRGGGGGGAGGAAVELEAAEEVGGECPARPADVALVLSSLAGLGGQLPAGARGDLQAYWRSGGHWAALSREDRVVMSLLGYGPGAEPGEGPGD</sequence>
<dbReference type="AlphaFoldDB" id="A0A9W6BT59"/>
<proteinExistence type="predicted"/>
<accession>A0A9W6BT59</accession>
<dbReference type="Proteomes" id="UP001165080">
    <property type="component" value="Unassembled WGS sequence"/>
</dbReference>